<dbReference type="EMBL" id="JBHFFA010000004">
    <property type="protein sequence ID" value="KAL2629742.1"/>
    <property type="molecule type" value="Genomic_DNA"/>
</dbReference>
<dbReference type="PANTHER" id="PTHR36077:SF1">
    <property type="entry name" value="HOMEOBOX PROSPERO PROTEIN"/>
    <property type="match status" value="1"/>
</dbReference>
<reference evidence="1 2" key="1">
    <citation type="submission" date="2024-09" db="EMBL/GenBank/DDBJ databases">
        <title>Chromosome-scale assembly of Riccia fluitans.</title>
        <authorList>
            <person name="Paukszto L."/>
            <person name="Sawicki J."/>
            <person name="Karawczyk K."/>
            <person name="Piernik-Szablinska J."/>
            <person name="Szczecinska M."/>
            <person name="Mazdziarz M."/>
        </authorList>
    </citation>
    <scope>NUCLEOTIDE SEQUENCE [LARGE SCALE GENOMIC DNA]</scope>
    <source>
        <strain evidence="1">Rf_01</strain>
        <tissue evidence="1">Aerial parts of the thallus</tissue>
    </source>
</reference>
<protein>
    <submittedName>
        <fullName evidence="1">Uncharacterized protein</fullName>
    </submittedName>
</protein>
<keyword evidence="2" id="KW-1185">Reference proteome</keyword>
<organism evidence="1 2">
    <name type="scientific">Riccia fluitans</name>
    <dbReference type="NCBI Taxonomy" id="41844"/>
    <lineage>
        <taxon>Eukaryota</taxon>
        <taxon>Viridiplantae</taxon>
        <taxon>Streptophyta</taxon>
        <taxon>Embryophyta</taxon>
        <taxon>Marchantiophyta</taxon>
        <taxon>Marchantiopsida</taxon>
        <taxon>Marchantiidae</taxon>
        <taxon>Marchantiales</taxon>
        <taxon>Ricciaceae</taxon>
        <taxon>Riccia</taxon>
    </lineage>
</organism>
<sequence>MATQHWMQLGRAMLCTYAVIGAAWWWDEASPLGWWTLKPRTREEKEMAHLYQRRDFPYPGDEEAVKKFVAKGGTYGTTIGTQAAMQIAGDDLITDLQREKFDREARKLWLRMRHECSKLTFCSSHKMNETVSGFGPDYEDRGAYFNGALAGGIKCLASFDSLAPTHGLPGGIDPMSLKLLVPSGKS</sequence>
<dbReference type="PANTHER" id="PTHR36077">
    <property type="entry name" value="BNAA02G07370D PROTEIN"/>
    <property type="match status" value="1"/>
</dbReference>
<comment type="caution">
    <text evidence="1">The sequence shown here is derived from an EMBL/GenBank/DDBJ whole genome shotgun (WGS) entry which is preliminary data.</text>
</comment>
<dbReference type="AlphaFoldDB" id="A0ABD1YJ78"/>
<gene>
    <name evidence="1" type="ORF">R1flu_014428</name>
</gene>
<proteinExistence type="predicted"/>
<accession>A0ABD1YJ78</accession>
<name>A0ABD1YJ78_9MARC</name>
<dbReference type="Proteomes" id="UP001605036">
    <property type="component" value="Unassembled WGS sequence"/>
</dbReference>
<evidence type="ECO:0000313" key="2">
    <source>
        <dbReference type="Proteomes" id="UP001605036"/>
    </source>
</evidence>
<evidence type="ECO:0000313" key="1">
    <source>
        <dbReference type="EMBL" id="KAL2629742.1"/>
    </source>
</evidence>